<keyword evidence="2" id="KW-0805">Transcription regulation</keyword>
<dbReference type="PROSITE" id="PS50110">
    <property type="entry name" value="RESPONSE_REGULATORY"/>
    <property type="match status" value="1"/>
</dbReference>
<dbReference type="GO" id="GO:0000160">
    <property type="term" value="P:phosphorelay signal transduction system"/>
    <property type="evidence" value="ECO:0007669"/>
    <property type="project" value="InterPro"/>
</dbReference>
<dbReference type="SMART" id="SM00342">
    <property type="entry name" value="HTH_ARAC"/>
    <property type="match status" value="1"/>
</dbReference>
<dbReference type="GO" id="GO:0043565">
    <property type="term" value="F:sequence-specific DNA binding"/>
    <property type="evidence" value="ECO:0007669"/>
    <property type="project" value="InterPro"/>
</dbReference>
<sequence>MKLLIADDEELTREGLISSIDWDALGVEQIFQADDGLKALQIATVHKPDIILSDIRMPRLSGIEMAEEVEKVLPDTSLIFMSGYSDKEYLKAAIKLKAVNYVEKPLNPDEIKEAVQEACKQRQEKLRTRQNEALYSLETFSHLAFLLTRPYKDNESEILSLADELSLRLKPGCSFTTYIIKTKSTDIASGILKELREDLDDFLHHYHLCAFYIRMHAVHHVFHIKGEAAPSATAFAAVESYMKQKFSEFGSFFIVKGETVTGISRVYQSYTSAVITLQSSFFFSSGTILKARKKEDLSPENTKNMLSPEFIQSFSELLLSKDKTACTALLDQLYHLYYQNLSILPNQVKDTYYKLFMILNDCRQKMKLSSARKNAGAEQSILTYLEGCFSYQELHQNLQDTLEEYFHSVNTYEPEDSTIFLIKDYISKHYAKESLSIKEIGDHVFLSASYVCTYFKTQTGQTLNQYLTEYRMEKAMQLLGDSRYQIADISSKVGYSNGNYFSKSFKKFTGLSPSKYREKILG</sequence>
<organism evidence="9 10">
    <name type="scientific">Mediterraneibacter hominis</name>
    <dbReference type="NCBI Taxonomy" id="2763054"/>
    <lineage>
        <taxon>Bacteria</taxon>
        <taxon>Bacillati</taxon>
        <taxon>Bacillota</taxon>
        <taxon>Clostridia</taxon>
        <taxon>Lachnospirales</taxon>
        <taxon>Lachnospiraceae</taxon>
        <taxon>Mediterraneibacter</taxon>
    </lineage>
</organism>
<dbReference type="PROSITE" id="PS00041">
    <property type="entry name" value="HTH_ARAC_FAMILY_1"/>
    <property type="match status" value="1"/>
</dbReference>
<dbReference type="Pfam" id="PF12833">
    <property type="entry name" value="HTH_18"/>
    <property type="match status" value="1"/>
</dbReference>
<keyword evidence="6" id="KW-0597">Phosphoprotein</keyword>
<dbReference type="InterPro" id="IPR018060">
    <property type="entry name" value="HTH_AraC"/>
</dbReference>
<evidence type="ECO:0000313" key="9">
    <source>
        <dbReference type="EMBL" id="MBC5690515.1"/>
    </source>
</evidence>
<dbReference type="Gene3D" id="3.40.50.2300">
    <property type="match status" value="1"/>
</dbReference>
<evidence type="ECO:0000256" key="4">
    <source>
        <dbReference type="ARBA" id="ARBA00023163"/>
    </source>
</evidence>
<dbReference type="InterPro" id="IPR011006">
    <property type="entry name" value="CheY-like_superfamily"/>
</dbReference>
<feature type="modified residue" description="4-aspartylphosphate" evidence="6">
    <location>
        <position position="54"/>
    </location>
</feature>
<keyword evidence="3" id="KW-0238">DNA-binding</keyword>
<dbReference type="SMART" id="SM00448">
    <property type="entry name" value="REC"/>
    <property type="match status" value="1"/>
</dbReference>
<feature type="domain" description="HTH araC/xylS-type" evidence="7">
    <location>
        <begin position="420"/>
        <end position="519"/>
    </location>
</feature>
<evidence type="ECO:0000259" key="7">
    <source>
        <dbReference type="PROSITE" id="PS01124"/>
    </source>
</evidence>
<dbReference type="RefSeq" id="WP_186877163.1">
    <property type="nucleotide sequence ID" value="NZ_JACOPF010000005.1"/>
</dbReference>
<dbReference type="PANTHER" id="PTHR43280">
    <property type="entry name" value="ARAC-FAMILY TRANSCRIPTIONAL REGULATOR"/>
    <property type="match status" value="1"/>
</dbReference>
<dbReference type="InterPro" id="IPR020449">
    <property type="entry name" value="Tscrpt_reg_AraC-type_HTH"/>
</dbReference>
<keyword evidence="10" id="KW-1185">Reference proteome</keyword>
<protein>
    <recommendedName>
        <fullName evidence="1">Stage 0 sporulation protein A homolog</fullName>
    </recommendedName>
</protein>
<dbReference type="InterPro" id="IPR001789">
    <property type="entry name" value="Sig_transdc_resp-reg_receiver"/>
</dbReference>
<evidence type="ECO:0000259" key="8">
    <source>
        <dbReference type="PROSITE" id="PS50110"/>
    </source>
</evidence>
<accession>A0A923LLI9</accession>
<dbReference type="PANTHER" id="PTHR43280:SF28">
    <property type="entry name" value="HTH-TYPE TRANSCRIPTIONAL ACTIVATOR RHAS"/>
    <property type="match status" value="1"/>
</dbReference>
<dbReference type="CDD" id="cd17536">
    <property type="entry name" value="REC_YesN-like"/>
    <property type="match status" value="1"/>
</dbReference>
<dbReference type="EMBL" id="JACOPF010000005">
    <property type="protein sequence ID" value="MBC5690515.1"/>
    <property type="molecule type" value="Genomic_DNA"/>
</dbReference>
<dbReference type="Gene3D" id="1.10.10.60">
    <property type="entry name" value="Homeodomain-like"/>
    <property type="match status" value="2"/>
</dbReference>
<evidence type="ECO:0000256" key="5">
    <source>
        <dbReference type="ARBA" id="ARBA00024867"/>
    </source>
</evidence>
<dbReference type="PROSITE" id="PS01124">
    <property type="entry name" value="HTH_ARAC_FAMILY_2"/>
    <property type="match status" value="1"/>
</dbReference>
<comment type="function">
    <text evidence="5">May play the central regulatory role in sporulation. It may be an element of the effector pathway responsible for the activation of sporulation genes in response to nutritional stress. Spo0A may act in concert with spo0H (a sigma factor) to control the expression of some genes that are critical to the sporulation process.</text>
</comment>
<dbReference type="SUPFAM" id="SSF52172">
    <property type="entry name" value="CheY-like"/>
    <property type="match status" value="1"/>
</dbReference>
<dbReference type="InterPro" id="IPR009057">
    <property type="entry name" value="Homeodomain-like_sf"/>
</dbReference>
<evidence type="ECO:0000256" key="6">
    <source>
        <dbReference type="PROSITE-ProRule" id="PRU00169"/>
    </source>
</evidence>
<evidence type="ECO:0000313" key="10">
    <source>
        <dbReference type="Proteomes" id="UP000652477"/>
    </source>
</evidence>
<dbReference type="InterPro" id="IPR018062">
    <property type="entry name" value="HTH_AraC-typ_CS"/>
</dbReference>
<evidence type="ECO:0000256" key="1">
    <source>
        <dbReference type="ARBA" id="ARBA00018672"/>
    </source>
</evidence>
<feature type="domain" description="Response regulatory" evidence="8">
    <location>
        <begin position="2"/>
        <end position="119"/>
    </location>
</feature>
<dbReference type="Pfam" id="PF00072">
    <property type="entry name" value="Response_reg"/>
    <property type="match status" value="1"/>
</dbReference>
<dbReference type="Proteomes" id="UP000652477">
    <property type="component" value="Unassembled WGS sequence"/>
</dbReference>
<keyword evidence="4" id="KW-0804">Transcription</keyword>
<evidence type="ECO:0000256" key="3">
    <source>
        <dbReference type="ARBA" id="ARBA00023125"/>
    </source>
</evidence>
<dbReference type="AlphaFoldDB" id="A0A923LLI9"/>
<proteinExistence type="predicted"/>
<dbReference type="GO" id="GO:0003700">
    <property type="term" value="F:DNA-binding transcription factor activity"/>
    <property type="evidence" value="ECO:0007669"/>
    <property type="project" value="InterPro"/>
</dbReference>
<comment type="caution">
    <text evidence="9">The sequence shown here is derived from an EMBL/GenBank/DDBJ whole genome shotgun (WGS) entry which is preliminary data.</text>
</comment>
<dbReference type="SUPFAM" id="SSF46689">
    <property type="entry name" value="Homeodomain-like"/>
    <property type="match status" value="1"/>
</dbReference>
<dbReference type="PRINTS" id="PR00032">
    <property type="entry name" value="HTHARAC"/>
</dbReference>
<gene>
    <name evidence="9" type="ORF">H8S37_16505</name>
</gene>
<reference evidence="9" key="1">
    <citation type="submission" date="2020-08" db="EMBL/GenBank/DDBJ databases">
        <title>Genome public.</title>
        <authorList>
            <person name="Liu C."/>
            <person name="Sun Q."/>
        </authorList>
    </citation>
    <scope>NUCLEOTIDE SEQUENCE</scope>
    <source>
        <strain evidence="9">NSJ-55</strain>
    </source>
</reference>
<evidence type="ECO:0000256" key="2">
    <source>
        <dbReference type="ARBA" id="ARBA00023015"/>
    </source>
</evidence>
<name>A0A923LLI9_9FIRM</name>